<dbReference type="KEGG" id="cik:H0194_00235"/>
<keyword evidence="3" id="KW-1185">Reference proteome</keyword>
<evidence type="ECO:0000313" key="2">
    <source>
        <dbReference type="EMBL" id="QNE89546.1"/>
    </source>
</evidence>
<accession>A0A7G7CPN0</accession>
<proteinExistence type="predicted"/>
<name>A0A7G7CPN0_9CORY</name>
<keyword evidence="1" id="KW-0812">Transmembrane</keyword>
<dbReference type="RefSeq" id="WP_185175920.1">
    <property type="nucleotide sequence ID" value="NZ_CP059404.1"/>
</dbReference>
<reference evidence="2 3" key="1">
    <citation type="submission" date="2020-07" db="EMBL/GenBank/DDBJ databases">
        <title>Complete genome and description of Corynebacterium incognita strain Marseille-Q3630 sp. nov.</title>
        <authorList>
            <person name="Boxberger M."/>
        </authorList>
    </citation>
    <scope>NUCLEOTIDE SEQUENCE [LARGE SCALE GENOMIC DNA]</scope>
    <source>
        <strain evidence="2 3">Marseille-Q3630</strain>
    </source>
</reference>
<evidence type="ECO:0000256" key="1">
    <source>
        <dbReference type="SAM" id="Phobius"/>
    </source>
</evidence>
<dbReference type="EMBL" id="CP059404">
    <property type="protein sequence ID" value="QNE89546.1"/>
    <property type="molecule type" value="Genomic_DNA"/>
</dbReference>
<gene>
    <name evidence="2" type="ORF">H0194_00235</name>
</gene>
<dbReference type="Proteomes" id="UP000515743">
    <property type="component" value="Chromosome"/>
</dbReference>
<evidence type="ECO:0000313" key="3">
    <source>
        <dbReference type="Proteomes" id="UP000515743"/>
    </source>
</evidence>
<sequence length="56" mass="6546">MLQQQQIPFLWLRLLAIIVFCIAMWIVEPRWMAGLGAVFGVITAIQLVTAYRQRRD</sequence>
<feature type="transmembrane region" description="Helical" evidence="1">
    <location>
        <begin position="33"/>
        <end position="51"/>
    </location>
</feature>
<organism evidence="2 3">
    <name type="scientific">Corynebacterium incognita</name>
    <dbReference type="NCBI Taxonomy" id="2754725"/>
    <lineage>
        <taxon>Bacteria</taxon>
        <taxon>Bacillati</taxon>
        <taxon>Actinomycetota</taxon>
        <taxon>Actinomycetes</taxon>
        <taxon>Mycobacteriales</taxon>
        <taxon>Corynebacteriaceae</taxon>
        <taxon>Corynebacterium</taxon>
    </lineage>
</organism>
<keyword evidence="1" id="KW-1133">Transmembrane helix</keyword>
<feature type="transmembrane region" description="Helical" evidence="1">
    <location>
        <begin position="7"/>
        <end position="27"/>
    </location>
</feature>
<keyword evidence="1" id="KW-0472">Membrane</keyword>
<protein>
    <submittedName>
        <fullName evidence="2">Uncharacterized protein</fullName>
    </submittedName>
</protein>
<dbReference type="AlphaFoldDB" id="A0A7G7CPN0"/>